<reference evidence="12 13" key="1">
    <citation type="submission" date="2023-10" db="EMBL/GenBank/DDBJ databases">
        <title>Holzapfeliella saturejae sp. nov. isolated from Satureja montana flowers.</title>
        <authorList>
            <person name="Alcantara C."/>
            <person name="Zuniga M."/>
            <person name="Landete J.M."/>
            <person name="Monedero V."/>
        </authorList>
    </citation>
    <scope>NUCLEOTIDE SEQUENCE [LARGE SCALE GENOMIC DNA]</scope>
    <source>
        <strain evidence="12 13">He02</strain>
    </source>
</reference>
<evidence type="ECO:0000313" key="12">
    <source>
        <dbReference type="EMBL" id="MEJ6348613.1"/>
    </source>
</evidence>
<evidence type="ECO:0000256" key="7">
    <source>
        <dbReference type="ARBA" id="ARBA00022989"/>
    </source>
</evidence>
<sequence>MKYLKKLKNSTKKSTSSIPTRMNILLGVIFILFALLIIQSGHLQLNYGSRFRAEVDTSDRNLVQANVPRGIMYDSKGRVLVGNESKNAITYTRGMNLTTKGMKEISDDLSQYISLDGESATNQDLATYYLSDTRNYSDLLNKMPKDQTNSANLSSTQIYANAVKYYISQKPQVSDRQKSAAIILRKISAASMLSTVYVKNNNLTDKEVALVAEHLSELPGVNIGTDWTRVYPNGDSVQSIIGRVSSEQAGLPSDRLQYYLTQGYLRNDRVGTSYLERQYEPILRGTKALNQVNISSSDNTIEEINTVYPGAKGSSLTFTLDLQYQQMISDSLNKYYQKAQADGVTKYSAGAYAVATNPKTGAILGIAGIGRNPKTGETYSDALGTINHAFTMGSVVKGATVLGGLMNGAISPQSNTLPEEAIYLRGTPVMKSVYPLGTFSSLNAQTALEVSSNIYMMQLTLRWLKAGYVANNYITMPQDAFVQMRNIYSQFGLGVKTGIDLPSEVAGYPGRPFDSKGNLLSGSALALSFGNYDGYTVMQLAQYVSTIANGGYRMKPYLVKSIGQTTDDNKAFITQHTNSPEVLNKVDFTPEQLQVVKEGFSQVVHGHNAWGTAHTLADIEPSVAGKTGTAQTFYYDPDNPGNPNAPETTTSSFVGYAPADDPQIAISVVFPDLDVNSQGHYNLDVAHEMFTNYFKLNPQK</sequence>
<dbReference type="PANTHER" id="PTHR30627">
    <property type="entry name" value="PEPTIDOGLYCAN D,D-TRANSPEPTIDASE"/>
    <property type="match status" value="1"/>
</dbReference>
<gene>
    <name evidence="12" type="ORF">R4Y45_05150</name>
</gene>
<dbReference type="InterPro" id="IPR050515">
    <property type="entry name" value="Beta-lactam/transpept"/>
</dbReference>
<dbReference type="SUPFAM" id="SSF56519">
    <property type="entry name" value="Penicillin binding protein dimerisation domain"/>
    <property type="match status" value="1"/>
</dbReference>
<keyword evidence="13" id="KW-1185">Reference proteome</keyword>
<dbReference type="Gene3D" id="3.40.710.10">
    <property type="entry name" value="DD-peptidase/beta-lactamase superfamily"/>
    <property type="match status" value="1"/>
</dbReference>
<dbReference type="Gene3D" id="3.90.1310.10">
    <property type="entry name" value="Penicillin-binding protein 2a (Domain 2)"/>
    <property type="match status" value="1"/>
</dbReference>
<keyword evidence="7" id="KW-1133">Transmembrane helix</keyword>
<evidence type="ECO:0000256" key="8">
    <source>
        <dbReference type="ARBA" id="ARBA00023136"/>
    </source>
</evidence>
<keyword evidence="4" id="KW-0812">Transmembrane</keyword>
<proteinExistence type="inferred from homology"/>
<keyword evidence="5" id="KW-0133">Cell shape</keyword>
<dbReference type="InterPro" id="IPR001460">
    <property type="entry name" value="PCN-bd_Tpept"/>
</dbReference>
<keyword evidence="6" id="KW-0573">Peptidoglycan synthesis</keyword>
<comment type="similarity">
    <text evidence="2">Belongs to the transpeptidase family.</text>
</comment>
<evidence type="ECO:0000313" key="13">
    <source>
        <dbReference type="Proteomes" id="UP001377804"/>
    </source>
</evidence>
<accession>A0ABU8SGV9</accession>
<evidence type="ECO:0000259" key="10">
    <source>
        <dbReference type="Pfam" id="PF00905"/>
    </source>
</evidence>
<comment type="subcellular location">
    <subcellularLocation>
        <location evidence="1">Cell membrane</location>
        <topology evidence="1">Single-pass membrane protein</topology>
    </subcellularLocation>
</comment>
<evidence type="ECO:0000256" key="9">
    <source>
        <dbReference type="ARBA" id="ARBA00023316"/>
    </source>
</evidence>
<dbReference type="Proteomes" id="UP001377804">
    <property type="component" value="Unassembled WGS sequence"/>
</dbReference>
<dbReference type="SUPFAM" id="SSF56601">
    <property type="entry name" value="beta-lactamase/transpeptidase-like"/>
    <property type="match status" value="1"/>
</dbReference>
<evidence type="ECO:0000256" key="2">
    <source>
        <dbReference type="ARBA" id="ARBA00007171"/>
    </source>
</evidence>
<dbReference type="InterPro" id="IPR005311">
    <property type="entry name" value="PBP_dimer"/>
</dbReference>
<evidence type="ECO:0000256" key="6">
    <source>
        <dbReference type="ARBA" id="ARBA00022984"/>
    </source>
</evidence>
<evidence type="ECO:0000256" key="3">
    <source>
        <dbReference type="ARBA" id="ARBA00022475"/>
    </source>
</evidence>
<evidence type="ECO:0000256" key="1">
    <source>
        <dbReference type="ARBA" id="ARBA00004162"/>
    </source>
</evidence>
<dbReference type="Pfam" id="PF00905">
    <property type="entry name" value="Transpeptidase"/>
    <property type="match status" value="1"/>
</dbReference>
<dbReference type="PANTHER" id="PTHR30627:SF2">
    <property type="entry name" value="PEPTIDOGLYCAN D,D-TRANSPEPTIDASE MRDA"/>
    <property type="match status" value="1"/>
</dbReference>
<feature type="domain" description="Penicillin-binding protein dimerisation" evidence="11">
    <location>
        <begin position="66"/>
        <end position="304"/>
    </location>
</feature>
<keyword evidence="9" id="KW-0961">Cell wall biogenesis/degradation</keyword>
<dbReference type="RefSeq" id="WP_339969955.1">
    <property type="nucleotide sequence ID" value="NZ_JAWMWG010000001.1"/>
</dbReference>
<dbReference type="EMBL" id="JAWMWG010000001">
    <property type="protein sequence ID" value="MEJ6348613.1"/>
    <property type="molecule type" value="Genomic_DNA"/>
</dbReference>
<dbReference type="Pfam" id="PF03717">
    <property type="entry name" value="PBP_dimer"/>
    <property type="match status" value="1"/>
</dbReference>
<dbReference type="InterPro" id="IPR036138">
    <property type="entry name" value="PBP_dimer_sf"/>
</dbReference>
<keyword evidence="3" id="KW-1003">Cell membrane</keyword>
<name>A0ABU8SGV9_9LACO</name>
<protein>
    <submittedName>
        <fullName evidence="12">Penicillin-binding protein 2</fullName>
    </submittedName>
</protein>
<dbReference type="InterPro" id="IPR012338">
    <property type="entry name" value="Beta-lactam/transpept-like"/>
</dbReference>
<evidence type="ECO:0000256" key="4">
    <source>
        <dbReference type="ARBA" id="ARBA00022692"/>
    </source>
</evidence>
<feature type="domain" description="Penicillin-binding protein transpeptidase" evidence="10">
    <location>
        <begin position="352"/>
        <end position="691"/>
    </location>
</feature>
<evidence type="ECO:0000256" key="5">
    <source>
        <dbReference type="ARBA" id="ARBA00022960"/>
    </source>
</evidence>
<dbReference type="Gene3D" id="1.10.10.1230">
    <property type="entry name" value="Penicillin-binding protein, N-terminal non-catalytic domain, head sub-domain"/>
    <property type="match status" value="1"/>
</dbReference>
<organism evidence="12 13">
    <name type="scientific">Holzapfeliella saturejae</name>
    <dbReference type="NCBI Taxonomy" id="3082953"/>
    <lineage>
        <taxon>Bacteria</taxon>
        <taxon>Bacillati</taxon>
        <taxon>Bacillota</taxon>
        <taxon>Bacilli</taxon>
        <taxon>Lactobacillales</taxon>
        <taxon>Lactobacillaceae</taxon>
        <taxon>Holzapfeliella</taxon>
    </lineage>
</organism>
<comment type="caution">
    <text evidence="12">The sequence shown here is derived from an EMBL/GenBank/DDBJ whole genome shotgun (WGS) entry which is preliminary data.</text>
</comment>
<keyword evidence="8" id="KW-0472">Membrane</keyword>
<evidence type="ECO:0000259" key="11">
    <source>
        <dbReference type="Pfam" id="PF03717"/>
    </source>
</evidence>